<reference evidence="2 3" key="1">
    <citation type="journal article" date="2018" name="Genome Announc.">
        <title>Draft Genome Sequence of "Candidatus Phycosocius bacilliformis," an Alphaproteobacterial Ectosymbiont of the Hydrocarbon-Producing Green Alga Botryococcus braunii.</title>
        <authorList>
            <person name="Tanabe Y."/>
            <person name="Yamaguchi H."/>
            <person name="Watanabe M.M."/>
        </authorList>
    </citation>
    <scope>NUCLEOTIDE SEQUENCE [LARGE SCALE GENOMIC DNA]</scope>
    <source>
        <strain evidence="2 3">BOTRYCO-2</strain>
    </source>
</reference>
<accession>A0A2P2E5U1</accession>
<sequence>MNQVEFASLCGVTKQMVSKWKRDGRLVFQAGVLDPRESLANLAGVWQDEPARRQALASLVGTDFVPAPANDQETNLTFRQQADALRLERERLALARESGEVVSVKEVQKRAMEAVTRLQLGLDSRQHSLIDKIFEITGADPRLRSQLQRTVRNWKAEAMAKFAGDMARCAQIPDGEPLPSLDDLDAEDVAVG</sequence>
<dbReference type="EMBL" id="BFBR01000001">
    <property type="protein sequence ID" value="GBF56428.1"/>
    <property type="molecule type" value="Genomic_DNA"/>
</dbReference>
<gene>
    <name evidence="2" type="ORF">PbB2_00084</name>
</gene>
<feature type="compositionally biased region" description="Acidic residues" evidence="1">
    <location>
        <begin position="182"/>
        <end position="192"/>
    </location>
</feature>
<evidence type="ECO:0000313" key="3">
    <source>
        <dbReference type="Proteomes" id="UP000245086"/>
    </source>
</evidence>
<dbReference type="OrthoDB" id="6050435at2"/>
<dbReference type="Proteomes" id="UP000245086">
    <property type="component" value="Unassembled WGS sequence"/>
</dbReference>
<organism evidence="2 3">
    <name type="scientific">Candidatus Phycosocius bacilliformis</name>
    <dbReference type="NCBI Taxonomy" id="1445552"/>
    <lineage>
        <taxon>Bacteria</taxon>
        <taxon>Pseudomonadati</taxon>
        <taxon>Pseudomonadota</taxon>
        <taxon>Alphaproteobacteria</taxon>
        <taxon>Caulobacterales</taxon>
        <taxon>Caulobacterales incertae sedis</taxon>
        <taxon>Candidatus Phycosocius</taxon>
    </lineage>
</organism>
<evidence type="ECO:0000313" key="2">
    <source>
        <dbReference type="EMBL" id="GBF56428.1"/>
    </source>
</evidence>
<keyword evidence="3" id="KW-1185">Reference proteome</keyword>
<comment type="caution">
    <text evidence="2">The sequence shown here is derived from an EMBL/GenBank/DDBJ whole genome shotgun (WGS) entry which is preliminary data.</text>
</comment>
<dbReference type="RefSeq" id="WP_108983320.1">
    <property type="nucleotide sequence ID" value="NZ_BFBR01000001.1"/>
</dbReference>
<proteinExistence type="predicted"/>
<evidence type="ECO:0000256" key="1">
    <source>
        <dbReference type="SAM" id="MobiDB-lite"/>
    </source>
</evidence>
<name>A0A2P2E5U1_9PROT</name>
<feature type="region of interest" description="Disordered" evidence="1">
    <location>
        <begin position="173"/>
        <end position="192"/>
    </location>
</feature>
<dbReference type="AlphaFoldDB" id="A0A2P2E5U1"/>
<protein>
    <submittedName>
        <fullName evidence="2">Uncharacterized protein</fullName>
    </submittedName>
</protein>